<feature type="domain" description="UVR" evidence="6">
    <location>
        <begin position="167"/>
        <end position="202"/>
    </location>
</feature>
<dbReference type="InterPro" id="IPR050066">
    <property type="entry name" value="UvrABC_protein_C"/>
</dbReference>
<dbReference type="PROSITE" id="PS50151">
    <property type="entry name" value="UVR"/>
    <property type="match status" value="1"/>
</dbReference>
<dbReference type="Pfam" id="PF22920">
    <property type="entry name" value="UvrC_RNaseH"/>
    <property type="match status" value="1"/>
</dbReference>
<organism evidence="9">
    <name type="scientific">marine metagenome</name>
    <dbReference type="NCBI Taxonomy" id="408172"/>
    <lineage>
        <taxon>unclassified sequences</taxon>
        <taxon>metagenomes</taxon>
        <taxon>ecological metagenomes</taxon>
    </lineage>
</organism>
<sequence length="314" mass="36175">MRSRVRSYFTINRYSQPKTTALMNRIKDVDFIATDSEMEALILEDNLVKKHKPKYNVRLRDDKSFPFIKVTNELFPRLIITRDRKNDGARYFGPYTNVRAMRRTLETVRKVFPTRTCDSPRTWSSMDRACLEFDIKRCTGPCKGHISEADYGDIINQVCEFLSGKKNGVLRSLSRKMKEASKGMEYELAASIRDQIKTIGRDAVRQRVRSKGSAEQDVFAVVDEGETACISVLTIREGKMVDKNHFFVTSPKENSKTELLEAFLARYYLAFSDQHSLPEEIVVPVYSEDMEPLNVWLSESKGKKVVFTTPQRGH</sequence>
<reference evidence="9" key="1">
    <citation type="submission" date="2018-05" db="EMBL/GenBank/DDBJ databases">
        <authorList>
            <person name="Lanie J.A."/>
            <person name="Ng W.-L."/>
            <person name="Kazmierczak K.M."/>
            <person name="Andrzejewski T.M."/>
            <person name="Davidsen T.M."/>
            <person name="Wayne K.J."/>
            <person name="Tettelin H."/>
            <person name="Glass J.I."/>
            <person name="Rusch D."/>
            <person name="Podicherti R."/>
            <person name="Tsui H.-C.T."/>
            <person name="Winkler M.E."/>
        </authorList>
    </citation>
    <scope>NUCLEOTIDE SEQUENCE</scope>
</reference>
<dbReference type="InterPro" id="IPR001943">
    <property type="entry name" value="UVR_dom"/>
</dbReference>
<dbReference type="GO" id="GO:0009381">
    <property type="term" value="F:excinuclease ABC activity"/>
    <property type="evidence" value="ECO:0007669"/>
    <property type="project" value="InterPro"/>
</dbReference>
<gene>
    <name evidence="9" type="ORF">METZ01_LOCUS357811</name>
</gene>
<dbReference type="InterPro" id="IPR000305">
    <property type="entry name" value="GIY-YIG_endonuc"/>
</dbReference>
<dbReference type="EMBL" id="UINC01126461">
    <property type="protein sequence ID" value="SVD04957.1"/>
    <property type="molecule type" value="Genomic_DNA"/>
</dbReference>
<dbReference type="GO" id="GO:0006289">
    <property type="term" value="P:nucleotide-excision repair"/>
    <property type="evidence" value="ECO:0007669"/>
    <property type="project" value="InterPro"/>
</dbReference>
<evidence type="ECO:0000256" key="2">
    <source>
        <dbReference type="ARBA" id="ARBA00022763"/>
    </source>
</evidence>
<feature type="domain" description="UvrC family homology region profile" evidence="8">
    <location>
        <begin position="218"/>
        <end position="313"/>
    </location>
</feature>
<evidence type="ECO:0000259" key="8">
    <source>
        <dbReference type="PROSITE" id="PS50165"/>
    </source>
</evidence>
<keyword evidence="5" id="KW-0234">DNA repair</keyword>
<dbReference type="InterPro" id="IPR036876">
    <property type="entry name" value="UVR_dom_sf"/>
</dbReference>
<name>A0A382S6Y7_9ZZZZ</name>
<keyword evidence="1" id="KW-0963">Cytoplasm</keyword>
<evidence type="ECO:0000256" key="5">
    <source>
        <dbReference type="ARBA" id="ARBA00023204"/>
    </source>
</evidence>
<dbReference type="Gene3D" id="4.10.860.10">
    <property type="entry name" value="UVR domain"/>
    <property type="match status" value="1"/>
</dbReference>
<dbReference type="PANTHER" id="PTHR30562">
    <property type="entry name" value="UVRC/OXIDOREDUCTASE"/>
    <property type="match status" value="1"/>
</dbReference>
<dbReference type="InterPro" id="IPR035901">
    <property type="entry name" value="GIY-YIG_endonuc_sf"/>
</dbReference>
<keyword evidence="2" id="KW-0227">DNA damage</keyword>
<dbReference type="SUPFAM" id="SSF46600">
    <property type="entry name" value="C-terminal UvrC-binding domain of UvrB"/>
    <property type="match status" value="1"/>
</dbReference>
<dbReference type="Gene3D" id="3.40.1440.10">
    <property type="entry name" value="GIY-YIG endonuclease"/>
    <property type="match status" value="1"/>
</dbReference>
<evidence type="ECO:0000259" key="7">
    <source>
        <dbReference type="PROSITE" id="PS50164"/>
    </source>
</evidence>
<dbReference type="AlphaFoldDB" id="A0A382S6Y7"/>
<feature type="domain" description="GIY-YIG" evidence="7">
    <location>
        <begin position="1"/>
        <end position="57"/>
    </location>
</feature>
<evidence type="ECO:0008006" key="10">
    <source>
        <dbReference type="Google" id="ProtNLM"/>
    </source>
</evidence>
<evidence type="ECO:0000259" key="6">
    <source>
        <dbReference type="PROSITE" id="PS50151"/>
    </source>
</evidence>
<dbReference type="PANTHER" id="PTHR30562:SF1">
    <property type="entry name" value="UVRABC SYSTEM PROTEIN C"/>
    <property type="match status" value="1"/>
</dbReference>
<evidence type="ECO:0000256" key="3">
    <source>
        <dbReference type="ARBA" id="ARBA00022769"/>
    </source>
</evidence>
<dbReference type="Pfam" id="PF02151">
    <property type="entry name" value="UVR"/>
    <property type="match status" value="1"/>
</dbReference>
<keyword evidence="4" id="KW-0267">Excision nuclease</keyword>
<evidence type="ECO:0000313" key="9">
    <source>
        <dbReference type="EMBL" id="SVD04957.1"/>
    </source>
</evidence>
<proteinExistence type="predicted"/>
<dbReference type="InterPro" id="IPR047296">
    <property type="entry name" value="GIY-YIG_UvrC_Cho"/>
</dbReference>
<dbReference type="CDD" id="cd10434">
    <property type="entry name" value="GIY-YIG_UvrC_Cho"/>
    <property type="match status" value="1"/>
</dbReference>
<dbReference type="NCBIfam" id="TIGR00194">
    <property type="entry name" value="uvrC"/>
    <property type="match status" value="1"/>
</dbReference>
<accession>A0A382S6Y7</accession>
<protein>
    <recommendedName>
        <fullName evidence="10">Excinuclease ABC subunit C</fullName>
    </recommendedName>
</protein>
<keyword evidence="3" id="KW-0228">DNA excision</keyword>
<dbReference type="GO" id="GO:0009380">
    <property type="term" value="C:excinuclease repair complex"/>
    <property type="evidence" value="ECO:0007669"/>
    <property type="project" value="InterPro"/>
</dbReference>
<feature type="non-terminal residue" evidence="9">
    <location>
        <position position="314"/>
    </location>
</feature>
<dbReference type="InterPro" id="IPR001162">
    <property type="entry name" value="UvrC_RNase_H_dom"/>
</dbReference>
<evidence type="ECO:0000256" key="4">
    <source>
        <dbReference type="ARBA" id="ARBA00022881"/>
    </source>
</evidence>
<dbReference type="InterPro" id="IPR004791">
    <property type="entry name" value="UvrC"/>
</dbReference>
<dbReference type="PROSITE" id="PS50165">
    <property type="entry name" value="UVRC"/>
    <property type="match status" value="1"/>
</dbReference>
<evidence type="ECO:0000256" key="1">
    <source>
        <dbReference type="ARBA" id="ARBA00022490"/>
    </source>
</evidence>
<dbReference type="SUPFAM" id="SSF82771">
    <property type="entry name" value="GIY-YIG endonuclease"/>
    <property type="match status" value="1"/>
</dbReference>
<dbReference type="PROSITE" id="PS50164">
    <property type="entry name" value="GIY_YIG"/>
    <property type="match status" value="1"/>
</dbReference>